<evidence type="ECO:0000256" key="3">
    <source>
        <dbReference type="ARBA" id="ARBA00022722"/>
    </source>
</evidence>
<dbReference type="GO" id="GO:0008270">
    <property type="term" value="F:zinc ion binding"/>
    <property type="evidence" value="ECO:0007669"/>
    <property type="project" value="InterPro"/>
</dbReference>
<dbReference type="InterPro" id="IPR001279">
    <property type="entry name" value="Metallo-B-lactamas"/>
</dbReference>
<keyword evidence="8 10" id="KW-0269">Exonuclease</keyword>
<dbReference type="CDD" id="cd07714">
    <property type="entry name" value="RNaseJ_MBL-fold"/>
    <property type="match status" value="1"/>
</dbReference>
<evidence type="ECO:0000259" key="14">
    <source>
        <dbReference type="SMART" id="SM00849"/>
    </source>
</evidence>
<dbReference type="InterPro" id="IPR042173">
    <property type="entry name" value="RNase_J_2"/>
</dbReference>
<dbReference type="GO" id="GO:0006364">
    <property type="term" value="P:rRNA processing"/>
    <property type="evidence" value="ECO:0007669"/>
    <property type="project" value="UniProtKB-UniRule"/>
</dbReference>
<organism evidence="15 16">
    <name type="scientific">Clostridium tyrobutyricum DIVETGP</name>
    <dbReference type="NCBI Taxonomy" id="1408889"/>
    <lineage>
        <taxon>Bacteria</taxon>
        <taxon>Bacillati</taxon>
        <taxon>Bacillota</taxon>
        <taxon>Clostridia</taxon>
        <taxon>Eubacteriales</taxon>
        <taxon>Clostridiaceae</taxon>
        <taxon>Clostridium</taxon>
    </lineage>
</organism>
<dbReference type="Pfam" id="PF22505">
    <property type="entry name" value="RNase_J_b_CASP"/>
    <property type="match status" value="1"/>
</dbReference>
<keyword evidence="2 10" id="KW-0963">Cytoplasm</keyword>
<dbReference type="Gene3D" id="3.40.50.10710">
    <property type="entry name" value="Metallo-hydrolase/oxidoreductase"/>
    <property type="match status" value="1"/>
</dbReference>
<dbReference type="SMART" id="SM00849">
    <property type="entry name" value="Lactamase_B"/>
    <property type="match status" value="1"/>
</dbReference>
<keyword evidence="5 10" id="KW-0255">Endonuclease</keyword>
<feature type="binding site" evidence="13">
    <location>
        <position position="75"/>
    </location>
    <ligand>
        <name>Zn(2+)</name>
        <dbReference type="ChEBI" id="CHEBI:29105"/>
        <label>1</label>
        <note>catalytic</note>
    </ligand>
</feature>
<comment type="function">
    <text evidence="10">An RNase that has 5'-3' exonuclease and possibly endonuclease activity. Involved in maturation of rRNA and in some organisms also mRNA maturation and/or decay.</text>
</comment>
<comment type="subunit">
    <text evidence="10">Homodimer, may be a subunit of the RNA degradosome.</text>
</comment>
<evidence type="ECO:0000256" key="11">
    <source>
        <dbReference type="PIRSR" id="PIRSR004803-1"/>
    </source>
</evidence>
<comment type="cofactor">
    <cofactor evidence="13">
        <name>Ca(2+)</name>
        <dbReference type="ChEBI" id="CHEBI:29108"/>
    </cofactor>
    <text evidence="13">Binds 1 Ca(2+) cation per subunit. Seen in 1 crystal structure, it is not clear if it is physiologically important.</text>
</comment>
<dbReference type="HAMAP" id="MF_01491">
    <property type="entry name" value="RNase_J_bact"/>
    <property type="match status" value="1"/>
</dbReference>
<comment type="caution">
    <text evidence="15">The sequence shown here is derived from an EMBL/GenBank/DDBJ whole genome shotgun (WGS) entry which is preliminary data.</text>
</comment>
<keyword evidence="10" id="KW-0698">rRNA processing</keyword>
<feature type="binding site" evidence="13">
    <location>
        <position position="163"/>
    </location>
    <ligand>
        <name>Zn(2+)</name>
        <dbReference type="ChEBI" id="CHEBI:29105"/>
        <label>1</label>
        <note>catalytic</note>
    </ligand>
</feature>
<dbReference type="AlphaFoldDB" id="W6N2N4"/>
<dbReference type="InterPro" id="IPR030854">
    <property type="entry name" value="RNase_J_bac"/>
</dbReference>
<feature type="binding site" evidence="10 12">
    <location>
        <begin position="364"/>
        <end position="368"/>
    </location>
    <ligand>
        <name>substrate</name>
    </ligand>
</feature>
<dbReference type="Proteomes" id="UP000019482">
    <property type="component" value="Unassembled WGS sequence"/>
</dbReference>
<name>W6N2N4_CLOTY</name>
<dbReference type="InterPro" id="IPR036866">
    <property type="entry name" value="RibonucZ/Hydroxyglut_hydro"/>
</dbReference>
<evidence type="ECO:0000256" key="10">
    <source>
        <dbReference type="HAMAP-Rule" id="MF_01491"/>
    </source>
</evidence>
<feature type="binding site" evidence="13">
    <location>
        <position position="48"/>
    </location>
    <ligand>
        <name>Ca(2+)</name>
        <dbReference type="ChEBI" id="CHEBI:29108"/>
    </ligand>
</feature>
<keyword evidence="4 13" id="KW-0479">Metal-binding</keyword>
<feature type="binding site" evidence="13">
    <location>
        <position position="77"/>
    </location>
    <ligand>
        <name>Zn(2+)</name>
        <dbReference type="ChEBI" id="CHEBI:29105"/>
        <label>1</label>
        <note>catalytic</note>
    </ligand>
</feature>
<keyword evidence="6 10" id="KW-0378">Hydrolase</keyword>
<dbReference type="FunFam" id="3.10.20.580:FF:000001">
    <property type="entry name" value="Ribonuclease J"/>
    <property type="match status" value="1"/>
</dbReference>
<evidence type="ECO:0000313" key="16">
    <source>
        <dbReference type="Proteomes" id="UP000019482"/>
    </source>
</evidence>
<keyword evidence="13" id="KW-0106">Calcium</keyword>
<gene>
    <name evidence="10" type="primary">rnj</name>
    <name evidence="15" type="ORF">CTDIVETGP_0140</name>
</gene>
<feature type="active site" description="Proton acceptor" evidence="11">
    <location>
        <position position="368"/>
    </location>
</feature>
<feature type="domain" description="Metallo-beta-lactamase" evidence="14">
    <location>
        <begin position="20"/>
        <end position="215"/>
    </location>
</feature>
<dbReference type="GO" id="GO:0003723">
    <property type="term" value="F:RNA binding"/>
    <property type="evidence" value="ECO:0007669"/>
    <property type="project" value="UniProtKB-UniRule"/>
</dbReference>
<keyword evidence="7 13" id="KW-0862">Zinc</keyword>
<feature type="binding site" evidence="13">
    <location>
        <position position="50"/>
    </location>
    <ligand>
        <name>Ca(2+)</name>
        <dbReference type="ChEBI" id="CHEBI:29108"/>
    </ligand>
</feature>
<feature type="binding site" evidence="13">
    <location>
        <position position="73"/>
    </location>
    <ligand>
        <name>Zn(2+)</name>
        <dbReference type="ChEBI" id="CHEBI:29105"/>
        <label>1</label>
        <note>catalytic</note>
    </ligand>
</feature>
<keyword evidence="3 10" id="KW-0540">Nuclease</keyword>
<accession>W6N2N4</accession>
<dbReference type="InterPro" id="IPR041636">
    <property type="entry name" value="RNase_J_C"/>
</dbReference>
<keyword evidence="16" id="KW-1185">Reference proteome</keyword>
<feature type="binding site" evidence="13">
    <location>
        <position position="141"/>
    </location>
    <ligand>
        <name>Zn(2+)</name>
        <dbReference type="ChEBI" id="CHEBI:29105"/>
        <label>1</label>
        <note>catalytic</note>
    </ligand>
</feature>
<evidence type="ECO:0000256" key="1">
    <source>
        <dbReference type="ARBA" id="ARBA00004496"/>
    </source>
</evidence>
<evidence type="ECO:0000256" key="13">
    <source>
        <dbReference type="PIRSR" id="PIRSR004803-3"/>
    </source>
</evidence>
<evidence type="ECO:0000256" key="6">
    <source>
        <dbReference type="ARBA" id="ARBA00022801"/>
    </source>
</evidence>
<protein>
    <recommendedName>
        <fullName evidence="10">Ribonuclease J</fullName>
        <shortName evidence="10">RNase J</shortName>
        <ecNumber evidence="10">3.1.-.-</ecNumber>
    </recommendedName>
</protein>
<feature type="binding site" evidence="13">
    <location>
        <position position="443"/>
    </location>
    <ligand>
        <name>Ca(2+)</name>
        <dbReference type="ChEBI" id="CHEBI:29108"/>
    </ligand>
</feature>
<dbReference type="NCBIfam" id="TIGR00649">
    <property type="entry name" value="MG423"/>
    <property type="match status" value="1"/>
</dbReference>
<comment type="cofactor">
    <cofactor evidence="13">
        <name>Zn(2+)</name>
        <dbReference type="ChEBI" id="CHEBI:29105"/>
    </cofactor>
    <text evidence="13">Binds 2 Zn(2+) ions per subunit. It is not clear if Zn(2+) or Mg(2+) is physiologically important.</text>
</comment>
<dbReference type="InterPro" id="IPR055132">
    <property type="entry name" value="RNase_J_b_CASP"/>
</dbReference>
<evidence type="ECO:0000256" key="8">
    <source>
        <dbReference type="ARBA" id="ARBA00022839"/>
    </source>
</evidence>
<keyword evidence="9 10" id="KW-0694">RNA-binding</keyword>
<dbReference type="PIRSF" id="PIRSF004803">
    <property type="entry name" value="RnjA"/>
    <property type="match status" value="1"/>
</dbReference>
<evidence type="ECO:0000256" key="4">
    <source>
        <dbReference type="ARBA" id="ARBA00022723"/>
    </source>
</evidence>
<evidence type="ECO:0000256" key="5">
    <source>
        <dbReference type="ARBA" id="ARBA00022759"/>
    </source>
</evidence>
<feature type="binding site" evidence="13">
    <location>
        <position position="390"/>
    </location>
    <ligand>
        <name>Zn(2+)</name>
        <dbReference type="ChEBI" id="CHEBI:29105"/>
        <label>2</label>
        <note>catalytic</note>
    </ligand>
</feature>
<dbReference type="Pfam" id="PF17770">
    <property type="entry name" value="RNase_J_C"/>
    <property type="match status" value="1"/>
</dbReference>
<dbReference type="SUPFAM" id="SSF56281">
    <property type="entry name" value="Metallo-hydrolase/oxidoreductase"/>
    <property type="match status" value="1"/>
</dbReference>
<evidence type="ECO:0000256" key="12">
    <source>
        <dbReference type="PIRSR" id="PIRSR004803-2"/>
    </source>
</evidence>
<dbReference type="PANTHER" id="PTHR43694:SF1">
    <property type="entry name" value="RIBONUCLEASE J"/>
    <property type="match status" value="1"/>
</dbReference>
<feature type="binding site" evidence="13">
    <location>
        <position position="78"/>
    </location>
    <ligand>
        <name>Zn(2+)</name>
        <dbReference type="ChEBI" id="CHEBI:29105"/>
        <label>2</label>
        <note>catalytic</note>
    </ligand>
</feature>
<proteinExistence type="inferred from homology"/>
<evidence type="ECO:0000256" key="2">
    <source>
        <dbReference type="ARBA" id="ARBA00022490"/>
    </source>
</evidence>
<sequence>MRKERDKVKVIPLGGLGEIGKNMTAIEYKDDIIVIDCGLKFPDDEMLGVDLVIPDITYLKKNIERVRGIFLTHGHEDHIGALPYVLKEINIPVYGTKLTLGIVETKLKEHRILSKVKLNCVKPKDIIRLQNMSVEFIRTSHSIADSTALAIHTPLGVILHTGDFKIDYTPIDGSLIDLARFAELGKKGVLLMLADSTNVERPGYTMSERTVGETFQKFFATAKNRIIVATFASNIHRIQQIITAAEKYNRKVAISGRSMENIMDVAMKLGYININKNTLINIDSINKYPNNKLVIITTGSQGEPMSALSRMAASEHKKVNIIPGDRIIISASAIPGNEKLISKVINQLFKKGAEVIYEALADVHVSGHACQEELKLIHTLVKPRFFMPVHGEYRHLKQHADLAMKLGLPANHVIIGDNGDVIELTRNSIKRAGTVISGQVFVDGLGVGDVGNIVLRDRRHLSQDGILTVVVTIEKESASVIAGPDIISRGFVYVRESEDLMEEAKELVRGVLKECEEKHITEWANIKSNVKEVLRSFLYERTKRRPMILPIIMEI</sequence>
<dbReference type="GO" id="GO:0004534">
    <property type="term" value="F:5'-3' RNA exonuclease activity"/>
    <property type="evidence" value="ECO:0007669"/>
    <property type="project" value="UniProtKB-UniRule"/>
</dbReference>
<dbReference type="InterPro" id="IPR004613">
    <property type="entry name" value="RNase_J"/>
</dbReference>
<dbReference type="GO" id="GO:0004521">
    <property type="term" value="F:RNA endonuclease activity"/>
    <property type="evidence" value="ECO:0007669"/>
    <property type="project" value="UniProtKB-UniRule"/>
</dbReference>
<reference evidence="15 16" key="1">
    <citation type="journal article" date="2015" name="Genome Announc.">
        <title>Draft Genome Sequence of Clostridium tyrobutyricum Strain DIVETGP, Isolated from Cow's Milk for Grana Padano Production.</title>
        <authorList>
            <person name="Soggiu A."/>
            <person name="Piras C."/>
            <person name="Gaiarsa S."/>
            <person name="Sassera D."/>
            <person name="Roncada P."/>
            <person name="Bendixen E."/>
            <person name="Brasca M."/>
            <person name="Bonizzi L."/>
        </authorList>
    </citation>
    <scope>NUCLEOTIDE SEQUENCE [LARGE SCALE GENOMIC DNA]</scope>
    <source>
        <strain evidence="15 16">DIVETGP</strain>
    </source>
</reference>
<dbReference type="PANTHER" id="PTHR43694">
    <property type="entry name" value="RIBONUCLEASE J"/>
    <property type="match status" value="1"/>
</dbReference>
<feature type="active site" description="Proton donor" evidence="11">
    <location>
        <position position="195"/>
    </location>
</feature>
<dbReference type="Gene3D" id="3.10.20.580">
    <property type="match status" value="1"/>
</dbReference>
<dbReference type="EC" id="3.1.-.-" evidence="10"/>
<dbReference type="RefSeq" id="WP_017894710.1">
    <property type="nucleotide sequence ID" value="NZ_CBXI010000003.1"/>
</dbReference>
<evidence type="ECO:0000256" key="9">
    <source>
        <dbReference type="ARBA" id="ARBA00022884"/>
    </source>
</evidence>
<dbReference type="Pfam" id="PF07521">
    <property type="entry name" value="RMMBL"/>
    <property type="match status" value="1"/>
</dbReference>
<evidence type="ECO:0000313" key="15">
    <source>
        <dbReference type="EMBL" id="CDL90070.1"/>
    </source>
</evidence>
<dbReference type="Gene3D" id="3.60.15.10">
    <property type="entry name" value="Ribonuclease Z/Hydroxyacylglutathione hydrolase-like"/>
    <property type="match status" value="1"/>
</dbReference>
<dbReference type="EMBL" id="CBXI010000003">
    <property type="protein sequence ID" value="CDL90070.1"/>
    <property type="molecule type" value="Genomic_DNA"/>
</dbReference>
<comment type="similarity">
    <text evidence="10">Belongs to the metallo-beta-lactamase superfamily. RNA-metabolizing metallo-beta-lactamase-like family. Bacterial RNase J subfamily.</text>
</comment>
<dbReference type="GO" id="GO:0005737">
    <property type="term" value="C:cytoplasm"/>
    <property type="evidence" value="ECO:0007669"/>
    <property type="project" value="UniProtKB-SubCell"/>
</dbReference>
<dbReference type="Pfam" id="PF00753">
    <property type="entry name" value="Lactamase_B"/>
    <property type="match status" value="1"/>
</dbReference>
<dbReference type="OrthoDB" id="9758375at2"/>
<dbReference type="InterPro" id="IPR011108">
    <property type="entry name" value="RMMBL"/>
</dbReference>
<comment type="subcellular location">
    <subcellularLocation>
        <location evidence="1 10">Cytoplasm</location>
    </subcellularLocation>
</comment>
<feature type="binding site" evidence="12">
    <location>
        <begin position="232"/>
        <end position="234"/>
    </location>
    <ligand>
        <name>substrate</name>
    </ligand>
</feature>
<evidence type="ECO:0000256" key="7">
    <source>
        <dbReference type="ARBA" id="ARBA00022833"/>
    </source>
</evidence>
<dbReference type="GeneID" id="29418178"/>